<dbReference type="STRING" id="709839.TSA66_02455"/>
<dbReference type="AlphaFoldDB" id="A0A0C1Y937"/>
<evidence type="ECO:0000256" key="7">
    <source>
        <dbReference type="ARBA" id="ARBA00023065"/>
    </source>
</evidence>
<comment type="caution">
    <text evidence="12">The sequence shown here is derived from an EMBL/GenBank/DDBJ whole genome shotgun (WGS) entry which is preliminary data.</text>
</comment>
<proteinExistence type="inferred from homology"/>
<keyword evidence="13" id="KW-1185">Reference proteome</keyword>
<evidence type="ECO:0000259" key="11">
    <source>
        <dbReference type="Pfam" id="PF16916"/>
    </source>
</evidence>
<evidence type="ECO:0000256" key="6">
    <source>
        <dbReference type="ARBA" id="ARBA00022989"/>
    </source>
</evidence>
<dbReference type="SUPFAM" id="SSF160240">
    <property type="entry name" value="Cation efflux protein cytoplasmic domain-like"/>
    <property type="match status" value="1"/>
</dbReference>
<keyword evidence="3" id="KW-0813">Transport</keyword>
<dbReference type="Pfam" id="PF01545">
    <property type="entry name" value="Cation_efflux"/>
    <property type="match status" value="1"/>
</dbReference>
<keyword evidence="5" id="KW-0862">Zinc</keyword>
<evidence type="ECO:0000256" key="3">
    <source>
        <dbReference type="ARBA" id="ARBA00022448"/>
    </source>
</evidence>
<gene>
    <name evidence="12" type="ORF">TSA66_02455</name>
</gene>
<dbReference type="GO" id="GO:0005886">
    <property type="term" value="C:plasma membrane"/>
    <property type="evidence" value="ECO:0007669"/>
    <property type="project" value="TreeGrafter"/>
</dbReference>
<dbReference type="SUPFAM" id="SSF161111">
    <property type="entry name" value="Cation efflux protein transmembrane domain-like"/>
    <property type="match status" value="1"/>
</dbReference>
<keyword evidence="7" id="KW-0406">Ion transport</keyword>
<evidence type="ECO:0000256" key="2">
    <source>
        <dbReference type="ARBA" id="ARBA00008873"/>
    </source>
</evidence>
<dbReference type="InterPro" id="IPR050681">
    <property type="entry name" value="CDF/SLC30A"/>
</dbReference>
<dbReference type="InterPro" id="IPR027469">
    <property type="entry name" value="Cation_efflux_TMD_sf"/>
</dbReference>
<dbReference type="Pfam" id="PF16916">
    <property type="entry name" value="ZT_dimer"/>
    <property type="match status" value="1"/>
</dbReference>
<evidence type="ECO:0000313" key="12">
    <source>
        <dbReference type="EMBL" id="KIF83438.1"/>
    </source>
</evidence>
<evidence type="ECO:0000256" key="5">
    <source>
        <dbReference type="ARBA" id="ARBA00022906"/>
    </source>
</evidence>
<feature type="domain" description="Cation efflux protein cytoplasmic" evidence="11">
    <location>
        <begin position="221"/>
        <end position="293"/>
    </location>
</feature>
<evidence type="ECO:0000256" key="1">
    <source>
        <dbReference type="ARBA" id="ARBA00004141"/>
    </source>
</evidence>
<keyword evidence="4 9" id="KW-0812">Transmembrane</keyword>
<dbReference type="InterPro" id="IPR002524">
    <property type="entry name" value="Cation_efflux"/>
</dbReference>
<dbReference type="PANTHER" id="PTHR11562:SF17">
    <property type="entry name" value="RE54080P-RELATED"/>
    <property type="match status" value="1"/>
</dbReference>
<dbReference type="EMBL" id="JWJG01000028">
    <property type="protein sequence ID" value="KIF83438.1"/>
    <property type="molecule type" value="Genomic_DNA"/>
</dbReference>
<reference evidence="12 13" key="1">
    <citation type="submission" date="2014-12" db="EMBL/GenBank/DDBJ databases">
        <title>Denitrispirillum autotrophicum gen. nov., sp. nov., Denitrifying, Facultatively Autotrophic Bacteria Isolated from Rice Paddy Soil.</title>
        <authorList>
            <person name="Ishii S."/>
            <person name="Ashida N."/>
            <person name="Ohno H."/>
            <person name="Otsuka S."/>
            <person name="Yokota A."/>
            <person name="Senoo K."/>
        </authorList>
    </citation>
    <scope>NUCLEOTIDE SEQUENCE [LARGE SCALE GENOMIC DNA]</scope>
    <source>
        <strain evidence="12 13">TSA66</strain>
    </source>
</reference>
<dbReference type="GO" id="GO:0005385">
    <property type="term" value="F:zinc ion transmembrane transporter activity"/>
    <property type="evidence" value="ECO:0007669"/>
    <property type="project" value="TreeGrafter"/>
</dbReference>
<dbReference type="NCBIfam" id="TIGR01297">
    <property type="entry name" value="CDF"/>
    <property type="match status" value="1"/>
</dbReference>
<feature type="transmembrane region" description="Helical" evidence="9">
    <location>
        <begin position="123"/>
        <end position="147"/>
    </location>
</feature>
<evidence type="ECO:0000313" key="13">
    <source>
        <dbReference type="Proteomes" id="UP000031572"/>
    </source>
</evidence>
<dbReference type="Proteomes" id="UP000031572">
    <property type="component" value="Unassembled WGS sequence"/>
</dbReference>
<name>A0A0C1Y937_9BURK</name>
<dbReference type="InterPro" id="IPR027470">
    <property type="entry name" value="Cation_efflux_CTD"/>
</dbReference>
<evidence type="ECO:0000256" key="4">
    <source>
        <dbReference type="ARBA" id="ARBA00022692"/>
    </source>
</evidence>
<dbReference type="Gene3D" id="1.20.1510.10">
    <property type="entry name" value="Cation efflux protein transmembrane domain"/>
    <property type="match status" value="1"/>
</dbReference>
<dbReference type="InterPro" id="IPR058533">
    <property type="entry name" value="Cation_efflux_TM"/>
</dbReference>
<comment type="similarity">
    <text evidence="2">Belongs to the cation diffusion facilitator (CDF) transporter (TC 2.A.4) family. SLC30A subfamily.</text>
</comment>
<keyword evidence="6 9" id="KW-1133">Transmembrane helix</keyword>
<organism evidence="12 13">
    <name type="scientific">Noviherbaspirillum autotrophicum</name>
    <dbReference type="NCBI Taxonomy" id="709839"/>
    <lineage>
        <taxon>Bacteria</taxon>
        <taxon>Pseudomonadati</taxon>
        <taxon>Pseudomonadota</taxon>
        <taxon>Betaproteobacteria</taxon>
        <taxon>Burkholderiales</taxon>
        <taxon>Oxalobacteraceae</taxon>
        <taxon>Noviherbaspirillum</taxon>
    </lineage>
</organism>
<dbReference type="PANTHER" id="PTHR11562">
    <property type="entry name" value="CATION EFFLUX PROTEIN/ ZINC TRANSPORTER"/>
    <property type="match status" value="1"/>
</dbReference>
<sequence length="309" mass="32332">MHDHGHSHAHGHSHVHAPKDFGKAFAVGIFLNTGFVIVEAVYGILSNSLALLTDAGHNLGDVMGLLLAWGASVLSARQPSARFTYGLRSTSILAALVNAAVLLIVTGGIGWEALTRFSRPSPVQGSTVIAVAAVGVAINTATALMFMSGRKGDLNVRAAFLHMAADAAISLGVVLSGIAIVYTGWQWLDPAVSLMIALLVIVSTWGLLHDSASLALHAVPAGIDTEAVQAYLASISGVAEVHDLHIWGMSTTETALTAHLVFPGGYPGDAMHSDIARELKRRFRIAHPTIQIETGDLAHPCALAPPHVV</sequence>
<protein>
    <submittedName>
        <fullName evidence="12">Cobalt transporter</fullName>
    </submittedName>
</protein>
<feature type="transmembrane region" description="Helical" evidence="9">
    <location>
        <begin position="92"/>
        <end position="111"/>
    </location>
</feature>
<feature type="transmembrane region" description="Helical" evidence="9">
    <location>
        <begin position="191"/>
        <end position="208"/>
    </location>
</feature>
<comment type="subcellular location">
    <subcellularLocation>
        <location evidence="1">Membrane</location>
        <topology evidence="1">Multi-pass membrane protein</topology>
    </subcellularLocation>
</comment>
<feature type="domain" description="Cation efflux protein transmembrane" evidence="10">
    <location>
        <begin position="27"/>
        <end position="213"/>
    </location>
</feature>
<feature type="transmembrane region" description="Helical" evidence="9">
    <location>
        <begin position="159"/>
        <end position="185"/>
    </location>
</feature>
<evidence type="ECO:0000256" key="8">
    <source>
        <dbReference type="ARBA" id="ARBA00023136"/>
    </source>
</evidence>
<dbReference type="InterPro" id="IPR036837">
    <property type="entry name" value="Cation_efflux_CTD_sf"/>
</dbReference>
<feature type="transmembrane region" description="Helical" evidence="9">
    <location>
        <begin position="21"/>
        <end position="42"/>
    </location>
</feature>
<evidence type="ECO:0000259" key="10">
    <source>
        <dbReference type="Pfam" id="PF01545"/>
    </source>
</evidence>
<evidence type="ECO:0000256" key="9">
    <source>
        <dbReference type="SAM" id="Phobius"/>
    </source>
</evidence>
<accession>A0A0C1Y937</accession>
<keyword evidence="8 9" id="KW-0472">Membrane</keyword>
<keyword evidence="5" id="KW-0864">Zinc transport</keyword>